<reference evidence="2" key="1">
    <citation type="submission" date="2018-05" db="EMBL/GenBank/DDBJ databases">
        <authorList>
            <person name="Lanie J.A."/>
            <person name="Ng W.-L."/>
            <person name="Kazmierczak K.M."/>
            <person name="Andrzejewski T.M."/>
            <person name="Davidsen T.M."/>
            <person name="Wayne K.J."/>
            <person name="Tettelin H."/>
            <person name="Glass J.I."/>
            <person name="Rusch D."/>
            <person name="Podicherti R."/>
            <person name="Tsui H.-C.T."/>
            <person name="Winkler M.E."/>
        </authorList>
    </citation>
    <scope>NUCLEOTIDE SEQUENCE</scope>
</reference>
<dbReference type="PANTHER" id="PTHR30627">
    <property type="entry name" value="PEPTIDOGLYCAN D,D-TRANSPEPTIDASE"/>
    <property type="match status" value="1"/>
</dbReference>
<evidence type="ECO:0000313" key="2">
    <source>
        <dbReference type="EMBL" id="SUZ71132.1"/>
    </source>
</evidence>
<gene>
    <name evidence="2" type="ORF">METZ01_LOCUS23986</name>
</gene>
<evidence type="ECO:0000259" key="1">
    <source>
        <dbReference type="Pfam" id="PF00905"/>
    </source>
</evidence>
<dbReference type="PANTHER" id="PTHR30627:SF2">
    <property type="entry name" value="PEPTIDOGLYCAN D,D-TRANSPEPTIDASE MRDA"/>
    <property type="match status" value="1"/>
</dbReference>
<dbReference type="InterPro" id="IPR050515">
    <property type="entry name" value="Beta-lactam/transpept"/>
</dbReference>
<dbReference type="InterPro" id="IPR001460">
    <property type="entry name" value="PCN-bd_Tpept"/>
</dbReference>
<protein>
    <recommendedName>
        <fullName evidence="1">Penicillin-binding protein transpeptidase domain-containing protein</fullName>
    </recommendedName>
</protein>
<name>A0A381PVN1_9ZZZZ</name>
<accession>A0A381PVN1</accession>
<proteinExistence type="predicted"/>
<organism evidence="2">
    <name type="scientific">marine metagenome</name>
    <dbReference type="NCBI Taxonomy" id="408172"/>
    <lineage>
        <taxon>unclassified sequences</taxon>
        <taxon>metagenomes</taxon>
        <taxon>ecological metagenomes</taxon>
    </lineage>
</organism>
<dbReference type="GO" id="GO:0071555">
    <property type="term" value="P:cell wall organization"/>
    <property type="evidence" value="ECO:0007669"/>
    <property type="project" value="TreeGrafter"/>
</dbReference>
<dbReference type="GO" id="GO:0008658">
    <property type="term" value="F:penicillin binding"/>
    <property type="evidence" value="ECO:0007669"/>
    <property type="project" value="InterPro"/>
</dbReference>
<dbReference type="EMBL" id="UINC01001112">
    <property type="protein sequence ID" value="SUZ71132.1"/>
    <property type="molecule type" value="Genomic_DNA"/>
</dbReference>
<dbReference type="GO" id="GO:0071972">
    <property type="term" value="F:peptidoglycan L,D-transpeptidase activity"/>
    <property type="evidence" value="ECO:0007669"/>
    <property type="project" value="TreeGrafter"/>
</dbReference>
<dbReference type="InterPro" id="IPR012338">
    <property type="entry name" value="Beta-lactam/transpept-like"/>
</dbReference>
<dbReference type="GO" id="GO:0005886">
    <property type="term" value="C:plasma membrane"/>
    <property type="evidence" value="ECO:0007669"/>
    <property type="project" value="TreeGrafter"/>
</dbReference>
<dbReference type="Pfam" id="PF00905">
    <property type="entry name" value="Transpeptidase"/>
    <property type="match status" value="1"/>
</dbReference>
<feature type="domain" description="Penicillin-binding protein transpeptidase" evidence="1">
    <location>
        <begin position="111"/>
        <end position="396"/>
    </location>
</feature>
<dbReference type="SUPFAM" id="SSF56601">
    <property type="entry name" value="beta-lactamase/transpeptidase-like"/>
    <property type="match status" value="1"/>
</dbReference>
<sequence length="419" mass="46101">MSNQRSCKTISQTTLSGPLQIALVSVILIGGMLSWPEHLSSTEWQRSAVWGVDRQVISGAITSSVQNNTYPHEITVTSQGRRLPATIHYNTDRALRDSVKAIFEQYGPDYGMFVGLDPDTGKILALVNHRRKTKPTANFALQATYPSASVFKLVTAGAAVDLGKVDANTVIPFNGKTTSLYRKHVLHHKDNQWTRHLPLKMSFAKSVNSVFGRLGVQQVGGKALLDYAERLGFNREMKSDVEISASRLALNLDDPWSIVETASGWTQNTTMSPVHAAVLAAATINGGFIVQPSLIDAITDTNGIVLYADDEPYAQQVFSESTAHQLQTMMTLTVRKGSAKKSFNNFFTGKMSNVEVGGKTGTLNGTDPAGTYDWFVGYAHRSDRKLAYAVLCINKEKWYVKSAYVARKAIEHYFSEQVL</sequence>
<dbReference type="Gene3D" id="3.40.710.10">
    <property type="entry name" value="DD-peptidase/beta-lactamase superfamily"/>
    <property type="match status" value="1"/>
</dbReference>
<dbReference type="AlphaFoldDB" id="A0A381PVN1"/>